<dbReference type="EMBL" id="LK996017">
    <property type="protein sequence ID" value="CDX04594.1"/>
    <property type="molecule type" value="Genomic_DNA"/>
</dbReference>
<evidence type="ECO:0000313" key="2">
    <source>
        <dbReference type="EMBL" id="CDX04594.1"/>
    </source>
</evidence>
<keyword evidence="1" id="KW-0472">Membrane</keyword>
<dbReference type="AlphaFoldDB" id="A0A098B6Y7"/>
<evidence type="ECO:0000256" key="1">
    <source>
        <dbReference type="SAM" id="Phobius"/>
    </source>
</evidence>
<gene>
    <name evidence="2" type="ORF">DPCES_4708</name>
</gene>
<sequence length="53" mass="6291">MPEIILIIYLAFFAFIIFFMISIINFMKRKTQNDELIIIKIEELINKLPGKDS</sequence>
<protein>
    <submittedName>
        <fullName evidence="2">Uncharacterized protein</fullName>
    </submittedName>
</protein>
<feature type="transmembrane region" description="Helical" evidence="1">
    <location>
        <begin position="6"/>
        <end position="27"/>
    </location>
</feature>
<accession>A0A098B6Y7</accession>
<dbReference type="PATRIC" id="fig|49338.4.peg.5061"/>
<proteinExistence type="predicted"/>
<keyword evidence="1" id="KW-0812">Transmembrane</keyword>
<organism evidence="2">
    <name type="scientific">Desulfitobacterium hafniense</name>
    <name type="common">Desulfitobacterium frappieri</name>
    <dbReference type="NCBI Taxonomy" id="49338"/>
    <lineage>
        <taxon>Bacteria</taxon>
        <taxon>Bacillati</taxon>
        <taxon>Bacillota</taxon>
        <taxon>Clostridia</taxon>
        <taxon>Eubacteriales</taxon>
        <taxon>Desulfitobacteriaceae</taxon>
        <taxon>Desulfitobacterium</taxon>
    </lineage>
</organism>
<keyword evidence="1" id="KW-1133">Transmembrane helix</keyword>
<name>A0A098B6Y7_DESHA</name>
<reference evidence="2" key="1">
    <citation type="submission" date="2014-07" db="EMBL/GenBank/DDBJ databases">
        <authorList>
            <person name="Hornung V.Bastian."/>
        </authorList>
    </citation>
    <scope>NUCLEOTIDE SEQUENCE</scope>
    <source>
        <strain evidence="2">PCE-S</strain>
    </source>
</reference>